<dbReference type="SUPFAM" id="SSF116734">
    <property type="entry name" value="DNA methylase specificity domain"/>
    <property type="match status" value="2"/>
</dbReference>
<keyword evidence="6" id="KW-0255">Endonuclease</keyword>
<dbReference type="InterPro" id="IPR000055">
    <property type="entry name" value="Restrct_endonuc_typeI_TRD"/>
</dbReference>
<reference evidence="6 7" key="1">
    <citation type="submission" date="2022-04" db="EMBL/GenBank/DDBJ databases">
        <authorList>
            <person name="Ra J.-S."/>
            <person name="Kim S.-B."/>
        </authorList>
    </citation>
    <scope>NUCLEOTIDE SEQUENCE [LARGE SCALE GENOMIC DNA]</scope>
    <source>
        <strain evidence="6 7">MMS21-Er5</strain>
    </source>
</reference>
<dbReference type="RefSeq" id="WP_248729874.1">
    <property type="nucleotide sequence ID" value="NZ_CP096829.1"/>
</dbReference>
<protein>
    <submittedName>
        <fullName evidence="6">Restriction endonuclease subunit S</fullName>
    </submittedName>
</protein>
<dbReference type="EMBL" id="CP096829">
    <property type="protein sequence ID" value="UPZ17936.1"/>
    <property type="molecule type" value="Genomic_DNA"/>
</dbReference>
<keyword evidence="6" id="KW-0540">Nuclease</keyword>
<dbReference type="Pfam" id="PF01420">
    <property type="entry name" value="Methylase_S"/>
    <property type="match status" value="2"/>
</dbReference>
<keyword evidence="3" id="KW-0238">DNA-binding</keyword>
<evidence type="ECO:0000256" key="4">
    <source>
        <dbReference type="SAM" id="Coils"/>
    </source>
</evidence>
<keyword evidence="4" id="KW-0175">Coiled coil</keyword>
<evidence type="ECO:0000256" key="3">
    <source>
        <dbReference type="ARBA" id="ARBA00023125"/>
    </source>
</evidence>
<comment type="similarity">
    <text evidence="1">Belongs to the type-I restriction system S methylase family.</text>
</comment>
<dbReference type="PANTHER" id="PTHR30408">
    <property type="entry name" value="TYPE-1 RESTRICTION ENZYME ECOKI SPECIFICITY PROTEIN"/>
    <property type="match status" value="1"/>
</dbReference>
<dbReference type="CDD" id="cd17259">
    <property type="entry name" value="RMtype1_S_StySKI-TRD2-CR2_like"/>
    <property type="match status" value="1"/>
</dbReference>
<accession>A0ABY4M261</accession>
<dbReference type="InterPro" id="IPR052021">
    <property type="entry name" value="Type-I_RS_S_subunit"/>
</dbReference>
<organism evidence="6 7">
    <name type="scientific">Flavobacterium humidisoli</name>
    <dbReference type="NCBI Taxonomy" id="2937442"/>
    <lineage>
        <taxon>Bacteria</taxon>
        <taxon>Pseudomonadati</taxon>
        <taxon>Bacteroidota</taxon>
        <taxon>Flavobacteriia</taxon>
        <taxon>Flavobacteriales</taxon>
        <taxon>Flavobacteriaceae</taxon>
        <taxon>Flavobacterium</taxon>
    </lineage>
</organism>
<dbReference type="GO" id="GO:0004519">
    <property type="term" value="F:endonuclease activity"/>
    <property type="evidence" value="ECO:0007669"/>
    <property type="project" value="UniProtKB-KW"/>
</dbReference>
<feature type="domain" description="Type I restriction modification DNA specificity" evidence="5">
    <location>
        <begin position="18"/>
        <end position="170"/>
    </location>
</feature>
<gene>
    <name evidence="6" type="ORF">M0M44_11445</name>
</gene>
<sequence length="515" mass="59135">MSWSITNLRSIIKNFSVKAKNQNDLENLIFFGVNNDSGIMPTKNAATDKASEYKIIEKGCFVYNPYRINVGSIGYYEGEDVGLVSPAYVVFKIIENTVLPEILLRFLKSPEGIRQINKFARGTVRKALRFDDLVKIEIPLPPIADQIDFWRELNIIEQKNIDLKNELENQKGLIVLLRRNLIMDALKGSLKNETVEDLAGGLVTEENNIYYKEAISYKSNSNQIPFKLPNGWKWSKLRDIAIFLNGYAFKSSWFKSDGIPLLRNINMGVNEITWNDIAYVSKSIAEDFKQYWLTDGDIVLSLDRPIIKAGLKVAQISEIDTPCLLVQRVLKISPIDMNSDYLYAYLNSDLFLNYIDPGKSIGIPHISSTQVSLALIPVPPKEEQIKIVDQLKNIFYYCNDFEKDLEKKINYANSISITVLSEFLGIKAFQSYVQSNDSFERIVRTQIEESNMQILEILEKRKEPLTSLDVWKQSVYSEDIEKFYAELKKLIDVKKLVVEYKEGKKSYLKLAENEN</sequence>
<feature type="coiled-coil region" evidence="4">
    <location>
        <begin position="153"/>
        <end position="180"/>
    </location>
</feature>
<dbReference type="InterPro" id="IPR044946">
    <property type="entry name" value="Restrct_endonuc_typeI_TRD_sf"/>
</dbReference>
<evidence type="ECO:0000313" key="7">
    <source>
        <dbReference type="Proteomes" id="UP000829998"/>
    </source>
</evidence>
<evidence type="ECO:0000259" key="5">
    <source>
        <dbReference type="Pfam" id="PF01420"/>
    </source>
</evidence>
<proteinExistence type="inferred from homology"/>
<dbReference type="Proteomes" id="UP000829998">
    <property type="component" value="Chromosome"/>
</dbReference>
<evidence type="ECO:0000256" key="1">
    <source>
        <dbReference type="ARBA" id="ARBA00010923"/>
    </source>
</evidence>
<name>A0ABY4M261_9FLAO</name>
<keyword evidence="7" id="KW-1185">Reference proteome</keyword>
<dbReference type="PANTHER" id="PTHR30408:SF12">
    <property type="entry name" value="TYPE I RESTRICTION ENZYME MJAVIII SPECIFICITY SUBUNIT"/>
    <property type="match status" value="1"/>
</dbReference>
<keyword evidence="6" id="KW-0378">Hydrolase</keyword>
<evidence type="ECO:0000256" key="2">
    <source>
        <dbReference type="ARBA" id="ARBA00022747"/>
    </source>
</evidence>
<feature type="domain" description="Type I restriction modification DNA specificity" evidence="5">
    <location>
        <begin position="229"/>
        <end position="410"/>
    </location>
</feature>
<dbReference type="Gene3D" id="3.90.220.20">
    <property type="entry name" value="DNA methylase specificity domains"/>
    <property type="match status" value="2"/>
</dbReference>
<keyword evidence="2" id="KW-0680">Restriction system</keyword>
<evidence type="ECO:0000313" key="6">
    <source>
        <dbReference type="EMBL" id="UPZ17936.1"/>
    </source>
</evidence>